<evidence type="ECO:0000313" key="3">
    <source>
        <dbReference type="Proteomes" id="UP001302812"/>
    </source>
</evidence>
<reference evidence="2" key="2">
    <citation type="submission" date="2023-05" db="EMBL/GenBank/DDBJ databases">
        <authorList>
            <consortium name="Lawrence Berkeley National Laboratory"/>
            <person name="Steindorff A."/>
            <person name="Hensen N."/>
            <person name="Bonometti L."/>
            <person name="Westerberg I."/>
            <person name="Brannstrom I.O."/>
            <person name="Guillou S."/>
            <person name="Cros-Aarteil S."/>
            <person name="Calhoun S."/>
            <person name="Haridas S."/>
            <person name="Kuo A."/>
            <person name="Mondo S."/>
            <person name="Pangilinan J."/>
            <person name="Riley R."/>
            <person name="Labutti K."/>
            <person name="Andreopoulos B."/>
            <person name="Lipzen A."/>
            <person name="Chen C."/>
            <person name="Yanf M."/>
            <person name="Daum C."/>
            <person name="Ng V."/>
            <person name="Clum A."/>
            <person name="Ohm R."/>
            <person name="Martin F."/>
            <person name="Silar P."/>
            <person name="Natvig D."/>
            <person name="Lalanne C."/>
            <person name="Gautier V."/>
            <person name="Ament-Velasquez S.L."/>
            <person name="Kruys A."/>
            <person name="Hutchinson M.I."/>
            <person name="Powell A.J."/>
            <person name="Barry K."/>
            <person name="Miller A.N."/>
            <person name="Grigoriev I.V."/>
            <person name="Debuchy R."/>
            <person name="Gladieux P."/>
            <person name="Thoren M.H."/>
            <person name="Johannesson H."/>
        </authorList>
    </citation>
    <scope>NUCLEOTIDE SEQUENCE</scope>
    <source>
        <strain evidence="2">CBS 508.74</strain>
    </source>
</reference>
<reference evidence="2" key="1">
    <citation type="journal article" date="2023" name="Mol. Phylogenet. Evol.">
        <title>Genome-scale phylogeny and comparative genomics of the fungal order Sordariales.</title>
        <authorList>
            <person name="Hensen N."/>
            <person name="Bonometti L."/>
            <person name="Westerberg I."/>
            <person name="Brannstrom I.O."/>
            <person name="Guillou S."/>
            <person name="Cros-Aarteil S."/>
            <person name="Calhoun S."/>
            <person name="Haridas S."/>
            <person name="Kuo A."/>
            <person name="Mondo S."/>
            <person name="Pangilinan J."/>
            <person name="Riley R."/>
            <person name="LaButti K."/>
            <person name="Andreopoulos B."/>
            <person name="Lipzen A."/>
            <person name="Chen C."/>
            <person name="Yan M."/>
            <person name="Daum C."/>
            <person name="Ng V."/>
            <person name="Clum A."/>
            <person name="Steindorff A."/>
            <person name="Ohm R.A."/>
            <person name="Martin F."/>
            <person name="Silar P."/>
            <person name="Natvig D.O."/>
            <person name="Lalanne C."/>
            <person name="Gautier V."/>
            <person name="Ament-Velasquez S.L."/>
            <person name="Kruys A."/>
            <person name="Hutchinson M.I."/>
            <person name="Powell A.J."/>
            <person name="Barry K."/>
            <person name="Miller A.N."/>
            <person name="Grigoriev I.V."/>
            <person name="Debuchy R."/>
            <person name="Gladieux P."/>
            <person name="Hiltunen Thoren M."/>
            <person name="Johannesson H."/>
        </authorList>
    </citation>
    <scope>NUCLEOTIDE SEQUENCE</scope>
    <source>
        <strain evidence="2">CBS 508.74</strain>
    </source>
</reference>
<dbReference type="AlphaFoldDB" id="A0AAN6QIQ6"/>
<accession>A0AAN6QIQ6</accession>
<dbReference type="RefSeq" id="XP_064668555.1">
    <property type="nucleotide sequence ID" value="XM_064808819.1"/>
</dbReference>
<feature type="region of interest" description="Disordered" evidence="1">
    <location>
        <begin position="22"/>
        <end position="43"/>
    </location>
</feature>
<dbReference type="Proteomes" id="UP001302812">
    <property type="component" value="Unassembled WGS sequence"/>
</dbReference>
<evidence type="ECO:0000313" key="2">
    <source>
        <dbReference type="EMBL" id="KAK4110985.1"/>
    </source>
</evidence>
<gene>
    <name evidence="2" type="ORF">N656DRAFT_189068</name>
</gene>
<evidence type="ECO:0000256" key="1">
    <source>
        <dbReference type="SAM" id="MobiDB-lite"/>
    </source>
</evidence>
<organism evidence="2 3">
    <name type="scientific">Canariomyces notabilis</name>
    <dbReference type="NCBI Taxonomy" id="2074819"/>
    <lineage>
        <taxon>Eukaryota</taxon>
        <taxon>Fungi</taxon>
        <taxon>Dikarya</taxon>
        <taxon>Ascomycota</taxon>
        <taxon>Pezizomycotina</taxon>
        <taxon>Sordariomycetes</taxon>
        <taxon>Sordariomycetidae</taxon>
        <taxon>Sordariales</taxon>
        <taxon>Chaetomiaceae</taxon>
        <taxon>Canariomyces</taxon>
    </lineage>
</organism>
<comment type="caution">
    <text evidence="2">The sequence shown here is derived from an EMBL/GenBank/DDBJ whole genome shotgun (WGS) entry which is preliminary data.</text>
</comment>
<proteinExistence type="predicted"/>
<protein>
    <submittedName>
        <fullName evidence="2">Uncharacterized protein</fullName>
    </submittedName>
</protein>
<sequence length="155" mass="17300">MAVDERLFAQAMELTQVLKAHHVLPPDRRRRPRENDGGTRIAAQCRPPSQANFAYLDQVRGHIERGRMSVGSMVACRQDVSTLRDVDIGLILLHKVLDFSWRRAAASLPPCCQSTYPSKSRTALHRASPSAADTVASSLKQCPRWRPALSAAWRT</sequence>
<keyword evidence="3" id="KW-1185">Reference proteome</keyword>
<dbReference type="GeneID" id="89932942"/>
<name>A0AAN6QIQ6_9PEZI</name>
<dbReference type="EMBL" id="MU853348">
    <property type="protein sequence ID" value="KAK4110985.1"/>
    <property type="molecule type" value="Genomic_DNA"/>
</dbReference>